<dbReference type="Gene3D" id="3.30.70.250">
    <property type="entry name" value="Malonyl-CoA ACP transacylase, ACP-binding"/>
    <property type="match status" value="1"/>
</dbReference>
<dbReference type="InterPro" id="IPR014031">
    <property type="entry name" value="Ketoacyl_synth_C"/>
</dbReference>
<proteinExistence type="inferred from homology"/>
<reference evidence="10 11" key="1">
    <citation type="submission" date="2018-04" db="EMBL/GenBank/DDBJ databases">
        <title>Genomic Encyclopedia of Archaeal and Bacterial Type Strains, Phase II (KMG-II): from individual species to whole genera.</title>
        <authorList>
            <person name="Goeker M."/>
        </authorList>
    </citation>
    <scope>NUCLEOTIDE SEQUENCE [LARGE SCALE GENOMIC DNA]</scope>
    <source>
        <strain evidence="10 11">DSM 26809</strain>
    </source>
</reference>
<dbReference type="InterPro" id="IPR006162">
    <property type="entry name" value="Ppantetheine_attach_site"/>
</dbReference>
<accession>A0A2T5J9G3</accession>
<dbReference type="GO" id="GO:0006633">
    <property type="term" value="P:fatty acid biosynthetic process"/>
    <property type="evidence" value="ECO:0007669"/>
    <property type="project" value="InterPro"/>
</dbReference>
<evidence type="ECO:0000259" key="9">
    <source>
        <dbReference type="PROSITE" id="PS52004"/>
    </source>
</evidence>
<dbReference type="GO" id="GO:0008483">
    <property type="term" value="F:transaminase activity"/>
    <property type="evidence" value="ECO:0007669"/>
    <property type="project" value="InterPro"/>
</dbReference>
<dbReference type="Pfam" id="PF16197">
    <property type="entry name" value="KAsynt_C_assoc"/>
    <property type="match status" value="1"/>
</dbReference>
<dbReference type="InterPro" id="IPR050091">
    <property type="entry name" value="PKS_NRPS_Biosynth_Enz"/>
</dbReference>
<dbReference type="Pfam" id="PF00698">
    <property type="entry name" value="Acyl_transf_1"/>
    <property type="match status" value="1"/>
</dbReference>
<dbReference type="Pfam" id="PF00550">
    <property type="entry name" value="PP-binding"/>
    <property type="match status" value="2"/>
</dbReference>
<feature type="region of interest" description="Disordered" evidence="7">
    <location>
        <begin position="2142"/>
        <end position="2179"/>
    </location>
</feature>
<dbReference type="InterPro" id="IPR042099">
    <property type="entry name" value="ANL_N_sf"/>
</dbReference>
<evidence type="ECO:0000256" key="2">
    <source>
        <dbReference type="ARBA" id="ARBA00006432"/>
    </source>
</evidence>
<dbReference type="InterPro" id="IPR014030">
    <property type="entry name" value="Ketoacyl_synth_N"/>
</dbReference>
<dbReference type="InterPro" id="IPR018201">
    <property type="entry name" value="Ketoacyl_synth_AS"/>
</dbReference>
<dbReference type="Gene3D" id="1.10.1200.10">
    <property type="entry name" value="ACP-like"/>
    <property type="match status" value="2"/>
</dbReference>
<dbReference type="InterPro" id="IPR020841">
    <property type="entry name" value="PKS_Beta-ketoAc_synthase_dom"/>
</dbReference>
<dbReference type="GO" id="GO:0004312">
    <property type="term" value="F:fatty acid synthase activity"/>
    <property type="evidence" value="ECO:0007669"/>
    <property type="project" value="TreeGrafter"/>
</dbReference>
<dbReference type="InterPro" id="IPR015422">
    <property type="entry name" value="PyrdxlP-dep_Trfase_small"/>
</dbReference>
<evidence type="ECO:0000256" key="3">
    <source>
        <dbReference type="ARBA" id="ARBA00022450"/>
    </source>
</evidence>
<evidence type="ECO:0000256" key="4">
    <source>
        <dbReference type="ARBA" id="ARBA00022553"/>
    </source>
</evidence>
<dbReference type="Pfam" id="PF00501">
    <property type="entry name" value="AMP-binding"/>
    <property type="match status" value="1"/>
</dbReference>
<feature type="domain" description="Ketosynthase family 3 (KS3)" evidence="9">
    <location>
        <begin position="610"/>
        <end position="1034"/>
    </location>
</feature>
<evidence type="ECO:0000313" key="11">
    <source>
        <dbReference type="Proteomes" id="UP000244168"/>
    </source>
</evidence>
<dbReference type="GO" id="GO:0004315">
    <property type="term" value="F:3-oxoacyl-[acyl-carrier-protein] synthase activity"/>
    <property type="evidence" value="ECO:0007669"/>
    <property type="project" value="InterPro"/>
</dbReference>
<dbReference type="InterPro" id="IPR009081">
    <property type="entry name" value="PP-bd_ACP"/>
</dbReference>
<dbReference type="EMBL" id="QAOQ01000004">
    <property type="protein sequence ID" value="PTQ96708.1"/>
    <property type="molecule type" value="Genomic_DNA"/>
</dbReference>
<evidence type="ECO:0000256" key="6">
    <source>
        <dbReference type="ARBA" id="ARBA00022898"/>
    </source>
</evidence>
<dbReference type="Pfam" id="PF00202">
    <property type="entry name" value="Aminotran_3"/>
    <property type="match status" value="1"/>
</dbReference>
<dbReference type="Gene3D" id="3.30.300.30">
    <property type="match status" value="1"/>
</dbReference>
<dbReference type="FunFam" id="3.30.300.30:FF:000010">
    <property type="entry name" value="Enterobactin synthetase component F"/>
    <property type="match status" value="1"/>
</dbReference>
<evidence type="ECO:0000256" key="1">
    <source>
        <dbReference type="ARBA" id="ARBA00001957"/>
    </source>
</evidence>
<dbReference type="SMART" id="SM00823">
    <property type="entry name" value="PKS_PP"/>
    <property type="match status" value="2"/>
</dbReference>
<dbReference type="GO" id="GO:0030170">
    <property type="term" value="F:pyridoxal phosphate binding"/>
    <property type="evidence" value="ECO:0007669"/>
    <property type="project" value="InterPro"/>
</dbReference>
<dbReference type="PROSITE" id="PS00455">
    <property type="entry name" value="AMP_BINDING"/>
    <property type="match status" value="1"/>
</dbReference>
<dbReference type="PROSITE" id="PS50075">
    <property type="entry name" value="CARRIER"/>
    <property type="match status" value="2"/>
</dbReference>
<dbReference type="NCBIfam" id="TIGR01733">
    <property type="entry name" value="AA-adenyl-dom"/>
    <property type="match status" value="1"/>
</dbReference>
<dbReference type="SUPFAM" id="SSF56801">
    <property type="entry name" value="Acetyl-CoA synthetase-like"/>
    <property type="match status" value="1"/>
</dbReference>
<evidence type="ECO:0000313" key="10">
    <source>
        <dbReference type="EMBL" id="PTQ96708.1"/>
    </source>
</evidence>
<dbReference type="OrthoDB" id="9778690at2"/>
<dbReference type="InterPro" id="IPR005814">
    <property type="entry name" value="Aminotrans_3"/>
</dbReference>
<dbReference type="Proteomes" id="UP000244168">
    <property type="component" value="Unassembled WGS sequence"/>
</dbReference>
<evidence type="ECO:0000256" key="7">
    <source>
        <dbReference type="SAM" id="MobiDB-lite"/>
    </source>
</evidence>
<dbReference type="SUPFAM" id="SSF47336">
    <property type="entry name" value="ACP-like"/>
    <property type="match status" value="2"/>
</dbReference>
<dbReference type="InterPro" id="IPR010071">
    <property type="entry name" value="AA_adenyl_dom"/>
</dbReference>
<dbReference type="Gene3D" id="3.40.366.10">
    <property type="entry name" value="Malonyl-Coenzyme A Acyl Carrier Protein, domain 2"/>
    <property type="match status" value="1"/>
</dbReference>
<dbReference type="RefSeq" id="WP_107828664.1">
    <property type="nucleotide sequence ID" value="NZ_CP160205.1"/>
</dbReference>
<dbReference type="SMART" id="SM00825">
    <property type="entry name" value="PKS_KS"/>
    <property type="match status" value="1"/>
</dbReference>
<dbReference type="Gene3D" id="3.40.47.10">
    <property type="match status" value="1"/>
</dbReference>
<comment type="caution">
    <text evidence="10">The sequence shown here is derived from an EMBL/GenBank/DDBJ whole genome shotgun (WGS) entry which is preliminary data.</text>
</comment>
<dbReference type="InterPro" id="IPR016036">
    <property type="entry name" value="Malonyl_transacylase_ACP-bd"/>
</dbReference>
<dbReference type="Gene3D" id="3.40.50.12780">
    <property type="entry name" value="N-terminal domain of ligase-like"/>
    <property type="match status" value="1"/>
</dbReference>
<dbReference type="InterPro" id="IPR016035">
    <property type="entry name" value="Acyl_Trfase/lysoPLipase"/>
</dbReference>
<keyword evidence="5" id="KW-0808">Transferase</keyword>
<dbReference type="GO" id="GO:0044550">
    <property type="term" value="P:secondary metabolite biosynthetic process"/>
    <property type="evidence" value="ECO:0007669"/>
    <property type="project" value="UniProtKB-ARBA"/>
</dbReference>
<organism evidence="10 11">
    <name type="scientific">Mucilaginibacter yixingensis</name>
    <dbReference type="NCBI Taxonomy" id="1295612"/>
    <lineage>
        <taxon>Bacteria</taxon>
        <taxon>Pseudomonadati</taxon>
        <taxon>Bacteroidota</taxon>
        <taxon>Sphingobacteriia</taxon>
        <taxon>Sphingobacteriales</taxon>
        <taxon>Sphingobacteriaceae</taxon>
        <taxon>Mucilaginibacter</taxon>
    </lineage>
</organism>
<comment type="similarity">
    <text evidence="2">Belongs to the ATP-dependent AMP-binding enzyme family.</text>
</comment>
<dbReference type="PANTHER" id="PTHR43775">
    <property type="entry name" value="FATTY ACID SYNTHASE"/>
    <property type="match status" value="1"/>
</dbReference>
<feature type="domain" description="Carrier" evidence="8">
    <location>
        <begin position="521"/>
        <end position="596"/>
    </location>
</feature>
<dbReference type="PROSITE" id="PS00012">
    <property type="entry name" value="PHOSPHOPANTETHEINE"/>
    <property type="match status" value="2"/>
</dbReference>
<keyword evidence="3" id="KW-0596">Phosphopantetheine</keyword>
<dbReference type="InterPro" id="IPR016039">
    <property type="entry name" value="Thiolase-like"/>
</dbReference>
<dbReference type="SUPFAM" id="SSF55048">
    <property type="entry name" value="Probable ACP-binding domain of malonyl-CoA ACP transacylase"/>
    <property type="match status" value="1"/>
</dbReference>
<dbReference type="InterPro" id="IPR025110">
    <property type="entry name" value="AMP-bd_C"/>
</dbReference>
<dbReference type="InterPro" id="IPR014043">
    <property type="entry name" value="Acyl_transferase_dom"/>
</dbReference>
<dbReference type="PROSITE" id="PS52004">
    <property type="entry name" value="KS3_2"/>
    <property type="match status" value="1"/>
</dbReference>
<dbReference type="CDD" id="cd00833">
    <property type="entry name" value="PKS"/>
    <property type="match status" value="1"/>
</dbReference>
<dbReference type="Gene3D" id="3.40.640.10">
    <property type="entry name" value="Type I PLP-dependent aspartate aminotransferase-like (Major domain)"/>
    <property type="match status" value="1"/>
</dbReference>
<keyword evidence="6" id="KW-0663">Pyridoxal phosphate</keyword>
<dbReference type="SUPFAM" id="SSF53901">
    <property type="entry name" value="Thiolase-like"/>
    <property type="match status" value="1"/>
</dbReference>
<dbReference type="Gene3D" id="3.90.1150.10">
    <property type="entry name" value="Aspartate Aminotransferase, domain 1"/>
    <property type="match status" value="1"/>
</dbReference>
<comment type="cofactor">
    <cofactor evidence="1">
        <name>pantetheine 4'-phosphate</name>
        <dbReference type="ChEBI" id="CHEBI:47942"/>
    </cofactor>
</comment>
<dbReference type="SUPFAM" id="SSF53383">
    <property type="entry name" value="PLP-dependent transferases"/>
    <property type="match status" value="1"/>
</dbReference>
<dbReference type="InterPro" id="IPR036736">
    <property type="entry name" value="ACP-like_sf"/>
</dbReference>
<evidence type="ECO:0000256" key="5">
    <source>
        <dbReference type="ARBA" id="ARBA00022679"/>
    </source>
</evidence>
<dbReference type="InterPro" id="IPR000873">
    <property type="entry name" value="AMP-dep_synth/lig_dom"/>
</dbReference>
<dbReference type="Pfam" id="PF00109">
    <property type="entry name" value="ketoacyl-synt"/>
    <property type="match status" value="1"/>
</dbReference>
<dbReference type="GO" id="GO:0031177">
    <property type="term" value="F:phosphopantetheine binding"/>
    <property type="evidence" value="ECO:0007669"/>
    <property type="project" value="InterPro"/>
</dbReference>
<dbReference type="InterPro" id="IPR015424">
    <property type="entry name" value="PyrdxlP-dep_Trfase"/>
</dbReference>
<dbReference type="FunFam" id="1.10.1200.10:FF:000005">
    <property type="entry name" value="Nonribosomal peptide synthetase 1"/>
    <property type="match status" value="1"/>
</dbReference>
<gene>
    <name evidence="10" type="ORF">C8P68_104196</name>
</gene>
<dbReference type="PANTHER" id="PTHR43775:SF51">
    <property type="entry name" value="INACTIVE PHENOLPHTHIOCEROL SYNTHESIS POLYKETIDE SYNTHASE TYPE I PKS1-RELATED"/>
    <property type="match status" value="1"/>
</dbReference>
<keyword evidence="11" id="KW-1185">Reference proteome</keyword>
<sequence length="2193" mass="239620">MNYFSDTSDRQSSIVLNLYQQFEHQAQAVPDAIAVAHGDVMITYRELNDLSDALAIEINNAAVTSNILGVSASRGVYTIVSLLAILKSGKAYLPLDPSYPAERLRQIIAESGITHCIARSVENALFTDLGLRAINSDEKYPQATPLKIALENPLTYVLFTSGSTGKPKGVCMAGNALVNLLQWQQRYSASAPGFKTLQYAPLTFDVSFQEIFATLTTGGTLVLVDDETRLDPQRLLHYTDEQQINRIFLPFVALQYLTAAADDLLPRSLQEVMTAGEQLKITEQIVAFFKALRGCKLFNQYGPTESHVVTQLELTGDPELWPALPDIGVAIDHTEILILDEELKPVANGTQGELCISGVCLAQGYLNRPDLTAEKFIGYTSPQGQTKRIYRTGDLARVMENGNIEYLGRIDNQVKIRGNRVEPGEIEVVINKLDFVKQAVVVAREYGGGQKRLIAYLVAMGAEQNTQAVKKQAADNLPDYMVPSAFIWLDEFPQTSSGKVDRKALPAPIINRPELNTLYQAPSNQTQKRLAGLWADLLQYDKIGIHDNFFDLGGNSLLAINTVSALRSQFGYTVPVTRVYQSPTVAGIAAYIDGEQQQLVLPTQRKKNDAGDIAIIAMAGRFPGARNVAEFWELLKQGKEGVSFFTDAELDENIPDSLKNNSLYVKARGVLDTPGALDTAFFNLAPRMAELMDPQQRLFMEIAWEVLETAGYPPAQYGDGIGVWAGSANNSYYYNNILTNPEAVEQAGAFQVMTMNEKDYIATRTAYELNLKGPAVSVYSACSTSLLAVSQAVDALRNGYCKMALAGGVTITSPVKSGHLYNEGAMLSRDGHTRTFDSSATGTVFSDSAGIVLLKPLEDALNDGDTIYALIKGTGVNNDGSGKGSFTAPNAAGQAGAIASAIQDADISASDISYIEAHGTATPLGDPIELEGLKLAFGKQSKNQYCAIGSVKSNMGHMIAASGVAGLIKTALCLHHKVLVPSLFYNEANPAINFIDSPFKVNTQLRDWESTGKRNAGVSSFGVGGTNVHVVLQDFEQDTISAVSERPYQLLTWSAKSEYSRDAYAEALKTLDDQDNLADVAYTLQIGRTEFNRRRFVVAANHIDLKARLATPVSPLLVNTLKEKATEVAFMFPGQGAQYVGMGADLYLHEPVFKNAIDECAELIKQYAGYDIREVIYPTDSKGDKLSNLTQTYYIQPAIFTIEYALAQLWQSWGVQPAALLGHSIGEFVAAHLAGVFSLEDALKMITARAKLIQDLPEGKMLALRVPYQDIEKLLPEGLSIGVINAHNLTVVSGGPALITTFADALAEQNIPSRVLNVSHALHSPMMEAAIEPFKKVVLTVKLQTPRLPILSGVSGNWMTDAQATSADYWARHMRETVNFAATLKTLTEDNDKRILLEVGPGNVTATLAKNQADVKPNLVTVAGLDQQAASAYIPVLNALGRLWLHGINIDWNKFYYKQGRRKIAAPTYVFDRKNYWIKPGKVAQTTPTLPTPIPALAQTQESPVQHIIMREIVLANKIREIFEGASGIPMSQIPVDMSFAEAGFDSLLLTQIAMNLKKEFGVQITFRKLYEEYSTVSLLAQFLDESLPADKFQPIHSNGKPAVAPALTQLPVSGNGSSHLDLITQQLNLLAQQVALLQNSNGTLQTQVNGVAHHVPMQVTPQPSPNGITAEEMVEIKKPFGATARIDRQTTDLTDDKQDYLNNLTKRYNAKTGKSKAYTQQHRNGMADPRVVSGFRPATKEMVYPLVVNRSKGSHVWDLDGNDYIDALNGFGSNFLGYNMDFLKEAFQKQLEAGYEIGPQHELAGEVCQLINEFTGFERSALCNTGSEAVLGAMRMSRTVTGRSLIVAFAGSYHGINDEVLVRGTKVLKTVPAAPGIMPEVVQNMLILDYGTDESLEIIRQRAHELAAVLVEPVQSRRPEFQPVAFLKELRTITKASGTALIFDEVITGFRMHPGGAQAIFDIRADIGTYGKVIGGGMPIGVIAGVPEFMDALDGGTWQYGDGSVPEAGVTYFAGTFVRHPLALAGAKACLDYLKLKGLALQQGVNAKVKRLADALNATCIKYHLPLYIANFGSLWKIKFKYELAYGELLFTLMRYRNIHIWDIFPCFLTEAHTDAEIDAIINAFNESVEELMVAGFLPSETPEPEASDKLDPFNSPPEPGARLGRDEDGHPAWFVPNPDVPGKYLQIETKP</sequence>
<keyword evidence="4" id="KW-0597">Phosphoprotein</keyword>
<dbReference type="SMART" id="SM00827">
    <property type="entry name" value="PKS_AT"/>
    <property type="match status" value="1"/>
</dbReference>
<dbReference type="InterPro" id="IPR020806">
    <property type="entry name" value="PKS_PP-bd"/>
</dbReference>
<dbReference type="InterPro" id="IPR020845">
    <property type="entry name" value="AMP-binding_CS"/>
</dbReference>
<evidence type="ECO:0000259" key="8">
    <source>
        <dbReference type="PROSITE" id="PS50075"/>
    </source>
</evidence>
<dbReference type="SUPFAM" id="SSF52151">
    <property type="entry name" value="FabD/lysophospholipase-like"/>
    <property type="match status" value="1"/>
</dbReference>
<dbReference type="InterPro" id="IPR001227">
    <property type="entry name" value="Ac_transferase_dom_sf"/>
</dbReference>
<feature type="region of interest" description="Disordered" evidence="7">
    <location>
        <begin position="1712"/>
        <end position="1732"/>
    </location>
</feature>
<dbReference type="Pfam" id="PF13193">
    <property type="entry name" value="AMP-binding_C"/>
    <property type="match status" value="1"/>
</dbReference>
<name>A0A2T5J9G3_9SPHI</name>
<dbReference type="InterPro" id="IPR045851">
    <property type="entry name" value="AMP-bd_C_sf"/>
</dbReference>
<protein>
    <submittedName>
        <fullName evidence="10">Amino acid adenylation domain-containing protein</fullName>
    </submittedName>
</protein>
<dbReference type="Pfam" id="PF02801">
    <property type="entry name" value="Ketoacyl-synt_C"/>
    <property type="match status" value="1"/>
</dbReference>
<feature type="domain" description="Carrier" evidence="8">
    <location>
        <begin position="1510"/>
        <end position="1588"/>
    </location>
</feature>
<dbReference type="InterPro" id="IPR032821">
    <property type="entry name" value="PKS_assoc"/>
</dbReference>
<dbReference type="InterPro" id="IPR015421">
    <property type="entry name" value="PyrdxlP-dep_Trfase_major"/>
</dbReference>
<dbReference type="Gene3D" id="3.30.70.3290">
    <property type="match status" value="1"/>
</dbReference>
<dbReference type="PROSITE" id="PS00606">
    <property type="entry name" value="KS3_1"/>
    <property type="match status" value="1"/>
</dbReference>